<dbReference type="Proteomes" id="UP001165413">
    <property type="component" value="Unassembled WGS sequence"/>
</dbReference>
<dbReference type="AlphaFoldDB" id="A0AA42BQA4"/>
<protein>
    <submittedName>
        <fullName evidence="1">Uncharacterized protein</fullName>
    </submittedName>
</protein>
<evidence type="ECO:0000313" key="1">
    <source>
        <dbReference type="EMBL" id="MCP3429296.1"/>
    </source>
</evidence>
<name>A0AA42BQA4_9ALTE</name>
<comment type="caution">
    <text evidence="1">The sequence shown here is derived from an EMBL/GenBank/DDBJ whole genome shotgun (WGS) entry which is preliminary data.</text>
</comment>
<dbReference type="EMBL" id="JANATA010000018">
    <property type="protein sequence ID" value="MCP3429296.1"/>
    <property type="molecule type" value="Genomic_DNA"/>
</dbReference>
<proteinExistence type="predicted"/>
<organism evidence="1 2">
    <name type="scientific">Opacimonas viscosa</name>
    <dbReference type="NCBI Taxonomy" id="2961944"/>
    <lineage>
        <taxon>Bacteria</taxon>
        <taxon>Pseudomonadati</taxon>
        <taxon>Pseudomonadota</taxon>
        <taxon>Gammaproteobacteria</taxon>
        <taxon>Alteromonadales</taxon>
        <taxon>Alteromonadaceae</taxon>
        <taxon>Opacimonas</taxon>
    </lineage>
</organism>
<dbReference type="RefSeq" id="WP_254101450.1">
    <property type="nucleotide sequence ID" value="NZ_JANATA010000018.1"/>
</dbReference>
<evidence type="ECO:0000313" key="2">
    <source>
        <dbReference type="Proteomes" id="UP001165413"/>
    </source>
</evidence>
<keyword evidence="2" id="KW-1185">Reference proteome</keyword>
<accession>A0AA42BQA4</accession>
<gene>
    <name evidence="1" type="ORF">NLF92_10100</name>
</gene>
<sequence>MHILVLGAVVYFSPQLHSKLESTPIIQAQMLLPTPYVSPDTPPEIHKQEVLRAEPTQPLSQDSEPKSVPADKADIELAVEQAPEQNAESVIKQTPEDLSTVQPNVGFIVQEKNTTTNLFSTLPSGTQEALEQLTLQEQEKIGLLGASNYTKELISPALMPGPKALTDEERTRRIIQKSKIKVDCSSEINRVIAVVSQFTIPAVLCQQNSDFQKFIDRRLKKEKH</sequence>
<reference evidence="1" key="1">
    <citation type="submission" date="2022-07" db="EMBL/GenBank/DDBJ databases">
        <title>Characterization of the Novel Bacterium Alteromonas immobilis LMIT006 and Alteromonas gregis LMIT007.</title>
        <authorList>
            <person name="Lin X."/>
        </authorList>
    </citation>
    <scope>NUCLEOTIDE SEQUENCE</scope>
    <source>
        <strain evidence="1">LMIT007</strain>
    </source>
</reference>